<comment type="caution">
    <text evidence="1">The sequence shown here is derived from an EMBL/GenBank/DDBJ whole genome shotgun (WGS) entry which is preliminary data.</text>
</comment>
<dbReference type="Proteomes" id="UP000824469">
    <property type="component" value="Unassembled WGS sequence"/>
</dbReference>
<dbReference type="AlphaFoldDB" id="A0AA38G8F7"/>
<organism evidence="1 2">
    <name type="scientific">Taxus chinensis</name>
    <name type="common">Chinese yew</name>
    <name type="synonym">Taxus wallichiana var. chinensis</name>
    <dbReference type="NCBI Taxonomy" id="29808"/>
    <lineage>
        <taxon>Eukaryota</taxon>
        <taxon>Viridiplantae</taxon>
        <taxon>Streptophyta</taxon>
        <taxon>Embryophyta</taxon>
        <taxon>Tracheophyta</taxon>
        <taxon>Spermatophyta</taxon>
        <taxon>Pinopsida</taxon>
        <taxon>Pinidae</taxon>
        <taxon>Conifers II</taxon>
        <taxon>Cupressales</taxon>
        <taxon>Taxaceae</taxon>
        <taxon>Taxus</taxon>
    </lineage>
</organism>
<protein>
    <submittedName>
        <fullName evidence="1">Uncharacterized protein</fullName>
    </submittedName>
</protein>
<dbReference type="EMBL" id="JAHRHJ020000004">
    <property type="protein sequence ID" value="KAH9318002.1"/>
    <property type="molecule type" value="Genomic_DNA"/>
</dbReference>
<gene>
    <name evidence="1" type="ORF">KI387_019771</name>
</gene>
<accession>A0AA38G8F7</accession>
<feature type="non-terminal residue" evidence="1">
    <location>
        <position position="1"/>
    </location>
</feature>
<sequence>IQAHRHCMGLAQCGWNYCAKHCVVCGVVCMRASTNIPTTASSCLIDTSFNSLPILLVPCMAVSVALHFLAHKQHCSGRKLFYNSDKQSLVDEDTLMYIVLHFAPTFPHYMANRDTWCTFGRLAKEMIEDKESTGLTTLFEEGSWKIVNDFVSNF</sequence>
<reference evidence="1 2" key="1">
    <citation type="journal article" date="2021" name="Nat. Plants">
        <title>The Taxus genome provides insights into paclitaxel biosynthesis.</title>
        <authorList>
            <person name="Xiong X."/>
            <person name="Gou J."/>
            <person name="Liao Q."/>
            <person name="Li Y."/>
            <person name="Zhou Q."/>
            <person name="Bi G."/>
            <person name="Li C."/>
            <person name="Du R."/>
            <person name="Wang X."/>
            <person name="Sun T."/>
            <person name="Guo L."/>
            <person name="Liang H."/>
            <person name="Lu P."/>
            <person name="Wu Y."/>
            <person name="Zhang Z."/>
            <person name="Ro D.K."/>
            <person name="Shang Y."/>
            <person name="Huang S."/>
            <person name="Yan J."/>
        </authorList>
    </citation>
    <scope>NUCLEOTIDE SEQUENCE [LARGE SCALE GENOMIC DNA]</scope>
    <source>
        <strain evidence="1">Ta-2019</strain>
    </source>
</reference>
<evidence type="ECO:0000313" key="1">
    <source>
        <dbReference type="EMBL" id="KAH9318002.1"/>
    </source>
</evidence>
<proteinExistence type="predicted"/>
<name>A0AA38G8F7_TAXCH</name>
<evidence type="ECO:0000313" key="2">
    <source>
        <dbReference type="Proteomes" id="UP000824469"/>
    </source>
</evidence>
<keyword evidence="2" id="KW-1185">Reference proteome</keyword>
<feature type="non-terminal residue" evidence="1">
    <location>
        <position position="154"/>
    </location>
</feature>